<name>A0ABU9J3A0_9GAMM</name>
<organism evidence="10 11">
    <name type="scientific">Pseudoxanthomonas putridarboris</name>
    <dbReference type="NCBI Taxonomy" id="752605"/>
    <lineage>
        <taxon>Bacteria</taxon>
        <taxon>Pseudomonadati</taxon>
        <taxon>Pseudomonadota</taxon>
        <taxon>Gammaproteobacteria</taxon>
        <taxon>Lysobacterales</taxon>
        <taxon>Lysobacteraceae</taxon>
        <taxon>Pseudoxanthomonas</taxon>
    </lineage>
</organism>
<dbReference type="PANTHER" id="PTHR30572">
    <property type="entry name" value="MEMBRANE COMPONENT OF TRANSPORTER-RELATED"/>
    <property type="match status" value="1"/>
</dbReference>
<feature type="transmembrane region" description="Helical" evidence="7">
    <location>
        <begin position="296"/>
        <end position="321"/>
    </location>
</feature>
<dbReference type="Pfam" id="PF12704">
    <property type="entry name" value="MacB_PCD"/>
    <property type="match status" value="1"/>
</dbReference>
<dbReference type="PANTHER" id="PTHR30572:SF4">
    <property type="entry name" value="ABC TRANSPORTER PERMEASE YTRF"/>
    <property type="match status" value="1"/>
</dbReference>
<dbReference type="EMBL" id="JBBWWT010000006">
    <property type="protein sequence ID" value="MEL1265400.1"/>
    <property type="molecule type" value="Genomic_DNA"/>
</dbReference>
<dbReference type="Pfam" id="PF02687">
    <property type="entry name" value="FtsX"/>
    <property type="match status" value="1"/>
</dbReference>
<evidence type="ECO:0000256" key="5">
    <source>
        <dbReference type="ARBA" id="ARBA00023136"/>
    </source>
</evidence>
<evidence type="ECO:0000259" key="9">
    <source>
        <dbReference type="Pfam" id="PF12704"/>
    </source>
</evidence>
<feature type="transmembrane region" description="Helical" evidence="7">
    <location>
        <begin position="382"/>
        <end position="402"/>
    </location>
</feature>
<evidence type="ECO:0000256" key="4">
    <source>
        <dbReference type="ARBA" id="ARBA00022989"/>
    </source>
</evidence>
<dbReference type="InterPro" id="IPR003838">
    <property type="entry name" value="ABC3_permease_C"/>
</dbReference>
<accession>A0ABU9J3A0</accession>
<gene>
    <name evidence="10" type="ORF">AAD027_13635</name>
</gene>
<reference evidence="10 11" key="1">
    <citation type="submission" date="2024-04" db="EMBL/GenBank/DDBJ databases">
        <title>Draft genome sequence of Pseudoxanthomonas putridarboris WD12.</title>
        <authorList>
            <person name="Oh J."/>
        </authorList>
    </citation>
    <scope>NUCLEOTIDE SEQUENCE [LARGE SCALE GENOMIC DNA]</scope>
    <source>
        <strain evidence="10 11">WD12</strain>
    </source>
</reference>
<dbReference type="RefSeq" id="WP_341726571.1">
    <property type="nucleotide sequence ID" value="NZ_JBBWWT010000006.1"/>
</dbReference>
<dbReference type="InterPro" id="IPR050250">
    <property type="entry name" value="Macrolide_Exporter_MacB"/>
</dbReference>
<evidence type="ECO:0000259" key="8">
    <source>
        <dbReference type="Pfam" id="PF02687"/>
    </source>
</evidence>
<comment type="caution">
    <text evidence="10">The sequence shown here is derived from an EMBL/GenBank/DDBJ whole genome shotgun (WGS) entry which is preliminary data.</text>
</comment>
<feature type="domain" description="MacB-like periplasmic core" evidence="9">
    <location>
        <begin position="42"/>
        <end position="252"/>
    </location>
</feature>
<comment type="similarity">
    <text evidence="6">Belongs to the ABC-4 integral membrane protein family.</text>
</comment>
<protein>
    <submittedName>
        <fullName evidence="10">FtsX-like permease family protein</fullName>
    </submittedName>
</protein>
<dbReference type="InterPro" id="IPR025857">
    <property type="entry name" value="MacB_PCD"/>
</dbReference>
<evidence type="ECO:0000256" key="7">
    <source>
        <dbReference type="SAM" id="Phobius"/>
    </source>
</evidence>
<dbReference type="Proteomes" id="UP001459204">
    <property type="component" value="Unassembled WGS sequence"/>
</dbReference>
<evidence type="ECO:0000256" key="2">
    <source>
        <dbReference type="ARBA" id="ARBA00022475"/>
    </source>
</evidence>
<evidence type="ECO:0000256" key="1">
    <source>
        <dbReference type="ARBA" id="ARBA00004651"/>
    </source>
</evidence>
<evidence type="ECO:0000256" key="3">
    <source>
        <dbReference type="ARBA" id="ARBA00022692"/>
    </source>
</evidence>
<proteinExistence type="inferred from homology"/>
<sequence>MAHFLAGECAIEREEMSMHPRLLMLGRHPGLMALLVVQSAIGFVLACSAWSGLRSLQIAQDAPSGIAHDELLLVRPLRLADGRAPSSSAVLDVLRRIRGVERASASNQSPFGYTSSWNFDVSAEHRHRRMVASAYLGDADLLETLGATMRTGRGFVPGEHRDYGGDPSRPHETPLAVVVSATLAQQLYPGQDALGRPVYLHKRIPLHIVGIVEDLPLPVNGRRLNDGTRALFLPLRMVDATAAHFLIRTDASERDRIARDVEQALRAAYPSWVAETPATLSSLRTNSFAPERRRSALIALACAGGILLAMFGSFSTGQWWLQRHVQELSLRRALGASQRQLAIELRLEYFVLTCPGIALGLALSRGVPANIPPSWIDTSPAAVASVSALLIVLVQLAVAWPIRKATGIPPHHVARCPSVRL</sequence>
<keyword evidence="3 7" id="KW-0812">Transmembrane</keyword>
<evidence type="ECO:0000313" key="10">
    <source>
        <dbReference type="EMBL" id="MEL1265400.1"/>
    </source>
</evidence>
<keyword evidence="2" id="KW-1003">Cell membrane</keyword>
<keyword evidence="5 7" id="KW-0472">Membrane</keyword>
<keyword evidence="11" id="KW-1185">Reference proteome</keyword>
<evidence type="ECO:0000313" key="11">
    <source>
        <dbReference type="Proteomes" id="UP001459204"/>
    </source>
</evidence>
<keyword evidence="4 7" id="KW-1133">Transmembrane helix</keyword>
<evidence type="ECO:0000256" key="6">
    <source>
        <dbReference type="ARBA" id="ARBA00038076"/>
    </source>
</evidence>
<feature type="transmembrane region" description="Helical" evidence="7">
    <location>
        <begin position="31"/>
        <end position="53"/>
    </location>
</feature>
<feature type="domain" description="ABC3 transporter permease C-terminal" evidence="8">
    <location>
        <begin position="304"/>
        <end position="410"/>
    </location>
</feature>
<comment type="subcellular location">
    <subcellularLocation>
        <location evidence="1">Cell membrane</location>
        <topology evidence="1">Multi-pass membrane protein</topology>
    </subcellularLocation>
</comment>